<comment type="caution">
    <text evidence="4">The sequence shown here is derived from an EMBL/GenBank/DDBJ whole genome shotgun (WGS) entry which is preliminary data.</text>
</comment>
<evidence type="ECO:0000313" key="5">
    <source>
        <dbReference type="Proteomes" id="UP001139354"/>
    </source>
</evidence>
<name>A0A9X1LVR3_9MICO</name>
<feature type="transmembrane region" description="Helical" evidence="2">
    <location>
        <begin position="394"/>
        <end position="415"/>
    </location>
</feature>
<feature type="domain" description="Protein kinase" evidence="3">
    <location>
        <begin position="1"/>
        <end position="324"/>
    </location>
</feature>
<feature type="transmembrane region" description="Helical" evidence="2">
    <location>
        <begin position="427"/>
        <end position="452"/>
    </location>
</feature>
<feature type="compositionally biased region" description="Basic and acidic residues" evidence="1">
    <location>
        <begin position="245"/>
        <end position="255"/>
    </location>
</feature>
<keyword evidence="2" id="KW-0812">Transmembrane</keyword>
<dbReference type="Proteomes" id="UP001139354">
    <property type="component" value="Unassembled WGS sequence"/>
</dbReference>
<dbReference type="InterPro" id="IPR000719">
    <property type="entry name" value="Prot_kinase_dom"/>
</dbReference>
<evidence type="ECO:0000313" key="4">
    <source>
        <dbReference type="EMBL" id="MCC2032628.1"/>
    </source>
</evidence>
<evidence type="ECO:0000256" key="1">
    <source>
        <dbReference type="SAM" id="MobiDB-lite"/>
    </source>
</evidence>
<gene>
    <name evidence="4" type="ORF">KEC57_10605</name>
</gene>
<keyword evidence="2" id="KW-0472">Membrane</keyword>
<keyword evidence="2" id="KW-1133">Transmembrane helix</keyword>
<feature type="transmembrane region" description="Helical" evidence="2">
    <location>
        <begin position="490"/>
        <end position="508"/>
    </location>
</feature>
<proteinExistence type="predicted"/>
<dbReference type="Gene3D" id="1.10.510.10">
    <property type="entry name" value="Transferase(Phosphotransferase) domain 1"/>
    <property type="match status" value="1"/>
</dbReference>
<dbReference type="GO" id="GO:0004672">
    <property type="term" value="F:protein kinase activity"/>
    <property type="evidence" value="ECO:0007669"/>
    <property type="project" value="InterPro"/>
</dbReference>
<accession>A0A9X1LVR3</accession>
<evidence type="ECO:0000259" key="3">
    <source>
        <dbReference type="PROSITE" id="PS50011"/>
    </source>
</evidence>
<feature type="region of interest" description="Disordered" evidence="1">
    <location>
        <begin position="350"/>
        <end position="370"/>
    </location>
</feature>
<reference evidence="4" key="1">
    <citation type="submission" date="2021-04" db="EMBL/GenBank/DDBJ databases">
        <title>Microbacterium tenobrionis sp. nov. and Microbacterium allomyrinae sp. nov., isolated from larvae of Tenobrio molitor and Allomyrina dichotoma, respectively.</title>
        <authorList>
            <person name="Lee S.D."/>
        </authorList>
    </citation>
    <scope>NUCLEOTIDE SEQUENCE</scope>
    <source>
        <strain evidence="4">BWT-G7</strain>
    </source>
</reference>
<sequence>MITPVEVTGGRCGTAIVDIDRSTRLADATAVYAATLTALDGTQRLIAVKADEGPQRGNRIWVERAAYKGLPTSVLAERTLTYYGEGKADWGGGTSMDIVALERARGALHQFYPAPDRIRVALAVTALRESVEFLIELSALRTRGGGEGLPYAHRDIKPANWFLVERDGELRVVLGDFGFARLPGSDGDYVAEGVLAPEQRKVRGRRPTLPTVRTDLWGAGLAAWILLHGGSTPYVDGDAGRWETEGIDPHGESVRLELSPPSPADQKRVPAGEQARQALAHSVALLTATDGDDRLVRARELLPRLQALADEIGPLDASELEEYLRRTDPAPAAPLPPSLRTLIGLAPAADAARAPATPTTPPRRRPRALAGGVKRAVGAAARGARRGLALLRGLPLALAVVATVSGAALVLGWLQLMPIPDAAVDTLQQWIAAGLLGGIGVVLLVVSIIARAATPADDRTPAPWVWPMITGLLTGACLAALTTWGMGFPVTLSGAAVWAGAGLAAAGIHSRLARFLATRRRQSARPALFAAVAAAVIAAIAAASLLLPIATPVAAAVSSHVAETTATALVPGIPSDKPVFINPHAIAVNARGDVAIVDRVGINRDVVWIVPESRAAVPYAVLRTLSWAGGARTNALSDVPEPALDSTQSTLVQWAHGSDPAVRSVDALDFVDDDTLVLIGIDGVTLLDFARQPDGSVASTTTLLTDEVRTGEGPGRDGQILVIDDVAYVTGVTTQIAPDGGEQPTEQACEYTGEIEPEVWEISLTAPSTVDPMLRVRDDGTTCADDVATIYREDGELRQVATRPTAEGTVYISVNEEGPDADARVIDPVAPGAYMRDAVSDGTRLLVNESFCVYPLAADGTRPAEPAVQVRTVQDAEWPCADTALADAPEEDVCVDKAGRSPLITGVGYWQPLAQGGPDGAIYTAAPVAASCTASILKLAPDSDQWVAIGDVDVQSPQVHDYSLGDTAIMSATRPDFLNGSVVWYAPSLGRIKSGPTGTETSGLWEFNTLENRPYEVIIDGDLAAEGEQPAVTSIRYEMGTDSDGVSLLAVSGYRGGDYVSVRIPIEGLTDIEFADQKLFYARCGQIASFEARALSLLLRAQGVPGGERPTVTLTTDANTATGLTLFTEVSVGDPEAAPPCATPERGPIAAEDRVVGADVDIAPIAFEVEGTGDDGYRFLFAEASVFGDERVSRVRLADTVANAIATVGYDPEDPRHRDEVNEATGDLLAGDLLRRGLVATDVALRDDGTVALSTATARGTGPLLLIVNNRTITLDAGDREVTGVGWAEDELVITDGARGDVVLLDVTDALAQVAPPIVNLFAWVPISPAHTVRAP</sequence>
<protein>
    <recommendedName>
        <fullName evidence="3">Protein kinase domain-containing protein</fullName>
    </recommendedName>
</protein>
<feature type="region of interest" description="Disordered" evidence="1">
    <location>
        <begin position="245"/>
        <end position="274"/>
    </location>
</feature>
<dbReference type="PROSITE" id="PS50011">
    <property type="entry name" value="PROTEIN_KINASE_DOM"/>
    <property type="match status" value="1"/>
</dbReference>
<evidence type="ECO:0000256" key="2">
    <source>
        <dbReference type="SAM" id="Phobius"/>
    </source>
</evidence>
<dbReference type="EMBL" id="JAGTTN010000003">
    <property type="protein sequence ID" value="MCC2032628.1"/>
    <property type="molecule type" value="Genomic_DNA"/>
</dbReference>
<dbReference type="SUPFAM" id="SSF56112">
    <property type="entry name" value="Protein kinase-like (PK-like)"/>
    <property type="match status" value="1"/>
</dbReference>
<dbReference type="InterPro" id="IPR011009">
    <property type="entry name" value="Kinase-like_dom_sf"/>
</dbReference>
<feature type="transmembrane region" description="Helical" evidence="2">
    <location>
        <begin position="528"/>
        <end position="550"/>
    </location>
</feature>
<dbReference type="SMART" id="SM00220">
    <property type="entry name" value="S_TKc"/>
    <property type="match status" value="1"/>
</dbReference>
<dbReference type="RefSeq" id="WP_229384597.1">
    <property type="nucleotide sequence ID" value="NZ_JAGTTN010000003.1"/>
</dbReference>
<feature type="transmembrane region" description="Helical" evidence="2">
    <location>
        <begin position="464"/>
        <end position="484"/>
    </location>
</feature>
<dbReference type="GO" id="GO:0005524">
    <property type="term" value="F:ATP binding"/>
    <property type="evidence" value="ECO:0007669"/>
    <property type="project" value="InterPro"/>
</dbReference>
<organism evidence="4 5">
    <name type="scientific">Microbacterium allomyrinae</name>
    <dbReference type="NCBI Taxonomy" id="2830666"/>
    <lineage>
        <taxon>Bacteria</taxon>
        <taxon>Bacillati</taxon>
        <taxon>Actinomycetota</taxon>
        <taxon>Actinomycetes</taxon>
        <taxon>Micrococcales</taxon>
        <taxon>Microbacteriaceae</taxon>
        <taxon>Microbacterium</taxon>
    </lineage>
</organism>
<keyword evidence="5" id="KW-1185">Reference proteome</keyword>